<name>A0A821RT57_9BILA</name>
<dbReference type="Proteomes" id="UP000663838">
    <property type="component" value="Unassembled WGS sequence"/>
</dbReference>
<comment type="caution">
    <text evidence="2">The sequence shown here is derived from an EMBL/GenBank/DDBJ whole genome shotgun (WGS) entry which is preliminary data.</text>
</comment>
<dbReference type="Proteomes" id="UP000663873">
    <property type="component" value="Unassembled WGS sequence"/>
</dbReference>
<accession>A0A821RT57</accession>
<evidence type="ECO:0000313" key="2">
    <source>
        <dbReference type="EMBL" id="CAF4847266.1"/>
    </source>
</evidence>
<evidence type="ECO:0000313" key="3">
    <source>
        <dbReference type="Proteomes" id="UP000663838"/>
    </source>
</evidence>
<organism evidence="2 3">
    <name type="scientific">Rotaria socialis</name>
    <dbReference type="NCBI Taxonomy" id="392032"/>
    <lineage>
        <taxon>Eukaryota</taxon>
        <taxon>Metazoa</taxon>
        <taxon>Spiralia</taxon>
        <taxon>Gnathifera</taxon>
        <taxon>Rotifera</taxon>
        <taxon>Eurotatoria</taxon>
        <taxon>Bdelloidea</taxon>
        <taxon>Philodinida</taxon>
        <taxon>Philodinidae</taxon>
        <taxon>Rotaria</taxon>
    </lineage>
</organism>
<sequence>MNRLNIRTVNRSRHNGLLEHRYIKIQKHPAAALNALDEDDESLELIAHLHALSAEQIKKDLYGDHLKSKENIWYSI</sequence>
<gene>
    <name evidence="2" type="ORF">TOA249_LOCUS26587</name>
    <name evidence="1" type="ORF">UJA718_LOCUS24289</name>
</gene>
<dbReference type="EMBL" id="CAJOBP010005553">
    <property type="protein sequence ID" value="CAF4472407.1"/>
    <property type="molecule type" value="Genomic_DNA"/>
</dbReference>
<protein>
    <submittedName>
        <fullName evidence="2">Uncharacterized protein</fullName>
    </submittedName>
</protein>
<reference evidence="2" key="1">
    <citation type="submission" date="2021-02" db="EMBL/GenBank/DDBJ databases">
        <authorList>
            <person name="Nowell W R."/>
        </authorList>
    </citation>
    <scope>NUCLEOTIDE SEQUENCE</scope>
</reference>
<evidence type="ECO:0000313" key="1">
    <source>
        <dbReference type="EMBL" id="CAF4472407.1"/>
    </source>
</evidence>
<dbReference type="EMBL" id="CAJOBS010003155">
    <property type="protein sequence ID" value="CAF4847266.1"/>
    <property type="molecule type" value="Genomic_DNA"/>
</dbReference>
<proteinExistence type="predicted"/>
<feature type="non-terminal residue" evidence="2">
    <location>
        <position position="76"/>
    </location>
</feature>
<evidence type="ECO:0000313" key="4">
    <source>
        <dbReference type="Proteomes" id="UP000663873"/>
    </source>
</evidence>
<dbReference type="AlphaFoldDB" id="A0A821RT57"/>
<keyword evidence="4" id="KW-1185">Reference proteome</keyword>